<dbReference type="EMBL" id="AZEE01000028">
    <property type="protein sequence ID" value="KRK98082.1"/>
    <property type="molecule type" value="Genomic_DNA"/>
</dbReference>
<keyword evidence="1" id="KW-0472">Membrane</keyword>
<evidence type="ECO:0000313" key="2">
    <source>
        <dbReference type="EMBL" id="KRK98082.1"/>
    </source>
</evidence>
<comment type="caution">
    <text evidence="2">The sequence shown here is derived from an EMBL/GenBank/DDBJ whole genome shotgun (WGS) entry which is preliminary data.</text>
</comment>
<sequence>MTVITAISQHHVTYQVLISIISYLGVYAISLYLSKSNSTEKIILTLVNILAVILLAGMAYSAVMKYHGLLMVSMVMISLIGVIAAVFAIWYNNKFKKANSES</sequence>
<keyword evidence="3" id="KW-1185">Reference proteome</keyword>
<organism evidence="2 3">
    <name type="scientific">Secundilactobacillus odoratitofui DSM 19909 = JCM 15043</name>
    <dbReference type="NCBI Taxonomy" id="1423776"/>
    <lineage>
        <taxon>Bacteria</taxon>
        <taxon>Bacillati</taxon>
        <taxon>Bacillota</taxon>
        <taxon>Bacilli</taxon>
        <taxon>Lactobacillales</taxon>
        <taxon>Lactobacillaceae</taxon>
        <taxon>Secundilactobacillus</taxon>
    </lineage>
</organism>
<gene>
    <name evidence="2" type="ORF">FD04_GL001060</name>
</gene>
<keyword evidence="1" id="KW-0812">Transmembrane</keyword>
<name>A0A0R1M0K3_9LACO</name>
<feature type="transmembrane region" description="Helical" evidence="1">
    <location>
        <begin position="69"/>
        <end position="91"/>
    </location>
</feature>
<evidence type="ECO:0000313" key="3">
    <source>
        <dbReference type="Proteomes" id="UP000051160"/>
    </source>
</evidence>
<dbReference type="Proteomes" id="UP000051160">
    <property type="component" value="Unassembled WGS sequence"/>
</dbReference>
<proteinExistence type="predicted"/>
<dbReference type="AlphaFoldDB" id="A0A0R1M0K3"/>
<accession>A0A0R1M0K3</accession>
<dbReference type="PATRIC" id="fig|1423776.4.peg.1071"/>
<protein>
    <submittedName>
        <fullName evidence="2">Uncharacterized protein</fullName>
    </submittedName>
</protein>
<feature type="transmembrane region" description="Helical" evidence="1">
    <location>
        <begin position="42"/>
        <end position="63"/>
    </location>
</feature>
<reference evidence="2 3" key="1">
    <citation type="journal article" date="2015" name="Genome Announc.">
        <title>Expanding the biotechnology potential of lactobacilli through comparative genomics of 213 strains and associated genera.</title>
        <authorList>
            <person name="Sun Z."/>
            <person name="Harris H.M."/>
            <person name="McCann A."/>
            <person name="Guo C."/>
            <person name="Argimon S."/>
            <person name="Zhang W."/>
            <person name="Yang X."/>
            <person name="Jeffery I.B."/>
            <person name="Cooney J.C."/>
            <person name="Kagawa T.F."/>
            <person name="Liu W."/>
            <person name="Song Y."/>
            <person name="Salvetti E."/>
            <person name="Wrobel A."/>
            <person name="Rasinkangas P."/>
            <person name="Parkhill J."/>
            <person name="Rea M.C."/>
            <person name="O'Sullivan O."/>
            <person name="Ritari J."/>
            <person name="Douillard F.P."/>
            <person name="Paul Ross R."/>
            <person name="Yang R."/>
            <person name="Briner A.E."/>
            <person name="Felis G.E."/>
            <person name="de Vos W.M."/>
            <person name="Barrangou R."/>
            <person name="Klaenhammer T.R."/>
            <person name="Caufield P.W."/>
            <person name="Cui Y."/>
            <person name="Zhang H."/>
            <person name="O'Toole P.W."/>
        </authorList>
    </citation>
    <scope>NUCLEOTIDE SEQUENCE [LARGE SCALE GENOMIC DNA]</scope>
    <source>
        <strain evidence="2 3">DSM 19909</strain>
    </source>
</reference>
<feature type="transmembrane region" description="Helical" evidence="1">
    <location>
        <begin position="12"/>
        <end position="33"/>
    </location>
</feature>
<evidence type="ECO:0000256" key="1">
    <source>
        <dbReference type="SAM" id="Phobius"/>
    </source>
</evidence>
<keyword evidence="1" id="KW-1133">Transmembrane helix</keyword>